<gene>
    <name evidence="2" type="ORF">LIER_35474</name>
</gene>
<feature type="compositionally biased region" description="Low complexity" evidence="1">
    <location>
        <begin position="148"/>
        <end position="160"/>
    </location>
</feature>
<dbReference type="AlphaFoldDB" id="A0AAV3NV80"/>
<dbReference type="Proteomes" id="UP001454036">
    <property type="component" value="Unassembled WGS sequence"/>
</dbReference>
<evidence type="ECO:0000256" key="1">
    <source>
        <dbReference type="SAM" id="MobiDB-lite"/>
    </source>
</evidence>
<dbReference type="EMBL" id="BAABME010015576">
    <property type="protein sequence ID" value="GAA0141905.1"/>
    <property type="molecule type" value="Genomic_DNA"/>
</dbReference>
<evidence type="ECO:0000313" key="2">
    <source>
        <dbReference type="EMBL" id="GAA0141905.1"/>
    </source>
</evidence>
<name>A0AAV3NV80_LITER</name>
<accession>A0AAV3NV80</accession>
<organism evidence="2 3">
    <name type="scientific">Lithospermum erythrorhizon</name>
    <name type="common">Purple gromwell</name>
    <name type="synonym">Lithospermum officinale var. erythrorhizon</name>
    <dbReference type="NCBI Taxonomy" id="34254"/>
    <lineage>
        <taxon>Eukaryota</taxon>
        <taxon>Viridiplantae</taxon>
        <taxon>Streptophyta</taxon>
        <taxon>Embryophyta</taxon>
        <taxon>Tracheophyta</taxon>
        <taxon>Spermatophyta</taxon>
        <taxon>Magnoliopsida</taxon>
        <taxon>eudicotyledons</taxon>
        <taxon>Gunneridae</taxon>
        <taxon>Pentapetalae</taxon>
        <taxon>asterids</taxon>
        <taxon>lamiids</taxon>
        <taxon>Boraginales</taxon>
        <taxon>Boraginaceae</taxon>
        <taxon>Boraginoideae</taxon>
        <taxon>Lithospermeae</taxon>
        <taxon>Lithospermum</taxon>
    </lineage>
</organism>
<comment type="caution">
    <text evidence="2">The sequence shown here is derived from an EMBL/GenBank/DDBJ whole genome shotgun (WGS) entry which is preliminary data.</text>
</comment>
<protein>
    <submittedName>
        <fullName evidence="2">Uncharacterized protein</fullName>
    </submittedName>
</protein>
<keyword evidence="3" id="KW-1185">Reference proteome</keyword>
<sequence>MARPSIPIRQLSQLNKKAVVRNNSRPSNRHAPQIRSAGSARCVQRFDDSLLQFTLLIAIRCVLHRWENQEIRCQKLFLDFRRPHYQSSFIYVQILWCEPHLKKKGFHRNDPSAGSPTDTLLRLLLPLNDQVCKSLSRQGAIAGSPMYSPKSSLSHSIGSSDGRCVQRAGT</sequence>
<proteinExistence type="predicted"/>
<evidence type="ECO:0000313" key="3">
    <source>
        <dbReference type="Proteomes" id="UP001454036"/>
    </source>
</evidence>
<reference evidence="2 3" key="1">
    <citation type="submission" date="2024-01" db="EMBL/GenBank/DDBJ databases">
        <title>The complete chloroplast genome sequence of Lithospermum erythrorhizon: insights into the phylogenetic relationship among Boraginaceae species and the maternal lineages of purple gromwells.</title>
        <authorList>
            <person name="Okada T."/>
            <person name="Watanabe K."/>
        </authorList>
    </citation>
    <scope>NUCLEOTIDE SEQUENCE [LARGE SCALE GENOMIC DNA]</scope>
</reference>
<feature type="region of interest" description="Disordered" evidence="1">
    <location>
        <begin position="143"/>
        <end position="170"/>
    </location>
</feature>